<feature type="region of interest" description="Disordered" evidence="1">
    <location>
        <begin position="1"/>
        <end position="130"/>
    </location>
</feature>
<feature type="compositionally biased region" description="Gly residues" evidence="1">
    <location>
        <begin position="178"/>
        <end position="187"/>
    </location>
</feature>
<proteinExistence type="predicted"/>
<keyword evidence="3" id="KW-1185">Reference proteome</keyword>
<feature type="compositionally biased region" description="Basic and acidic residues" evidence="1">
    <location>
        <begin position="287"/>
        <end position="296"/>
    </location>
</feature>
<accession>A0A5N7D428</accession>
<evidence type="ECO:0000313" key="3">
    <source>
        <dbReference type="Proteomes" id="UP000325579"/>
    </source>
</evidence>
<dbReference type="AlphaFoldDB" id="A0A5N6IGD8"/>
<feature type="region of interest" description="Disordered" evidence="1">
    <location>
        <begin position="220"/>
        <end position="344"/>
    </location>
</feature>
<feature type="compositionally biased region" description="Low complexity" evidence="1">
    <location>
        <begin position="80"/>
        <end position="117"/>
    </location>
</feature>
<evidence type="ECO:0000256" key="1">
    <source>
        <dbReference type="SAM" id="MobiDB-lite"/>
    </source>
</evidence>
<feature type="compositionally biased region" description="Polar residues" evidence="1">
    <location>
        <begin position="1"/>
        <end position="11"/>
    </location>
</feature>
<dbReference type="RefSeq" id="XP_031938474.1">
    <property type="nucleotide sequence ID" value="XM_032079607.1"/>
</dbReference>
<feature type="region of interest" description="Disordered" evidence="1">
    <location>
        <begin position="178"/>
        <end position="204"/>
    </location>
</feature>
<dbReference type="Proteomes" id="UP000325579">
    <property type="component" value="Unassembled WGS sequence"/>
</dbReference>
<feature type="compositionally biased region" description="Polar residues" evidence="1">
    <location>
        <begin position="254"/>
        <end position="270"/>
    </location>
</feature>
<reference evidence="2 3" key="1">
    <citation type="submission" date="2019-04" db="EMBL/GenBank/DDBJ databases">
        <authorList>
            <consortium name="DOE Joint Genome Institute"/>
            <person name="Mondo S."/>
            <person name="Kjaerbolling I."/>
            <person name="Vesth T."/>
            <person name="Frisvad J.C."/>
            <person name="Nybo J.L."/>
            <person name="Theobald S."/>
            <person name="Kildgaard S."/>
            <person name="Isbrandt T."/>
            <person name="Kuo A."/>
            <person name="Sato A."/>
            <person name="Lyhne E.K."/>
            <person name="Kogle M.E."/>
            <person name="Wiebenga A."/>
            <person name="Kun R.S."/>
            <person name="Lubbers R.J."/>
            <person name="Makela M.R."/>
            <person name="Barry K."/>
            <person name="Chovatia M."/>
            <person name="Clum A."/>
            <person name="Daum C."/>
            <person name="Haridas S."/>
            <person name="He G."/>
            <person name="LaButti K."/>
            <person name="Lipzen A."/>
            <person name="Riley R."/>
            <person name="Salamov A."/>
            <person name="Simmons B.A."/>
            <person name="Magnuson J.K."/>
            <person name="Henrissat B."/>
            <person name="Mortensen U.H."/>
            <person name="Larsen T.O."/>
            <person name="Devries R.P."/>
            <person name="Grigoriev I.V."/>
            <person name="Machida M."/>
            <person name="Baker S.E."/>
            <person name="Andersen M.R."/>
            <person name="Cantor M.N."/>
            <person name="Hua S.X."/>
        </authorList>
    </citation>
    <scope>NUCLEOTIDE SEQUENCE [LARGE SCALE GENOMIC DNA]</scope>
    <source>
        <strain evidence="2 3">CBS 119388</strain>
    </source>
</reference>
<dbReference type="EMBL" id="ML736805">
    <property type="protein sequence ID" value="KAE8401155.1"/>
    <property type="molecule type" value="Genomic_DNA"/>
</dbReference>
<feature type="compositionally biased region" description="Basic and acidic residues" evidence="1">
    <location>
        <begin position="327"/>
        <end position="344"/>
    </location>
</feature>
<sequence>MAGVQLQQPTMTDYRLPLHQPPPARKPVPGMHAGYPFQSYDGPHKQQLSPHPSLTHNRGRMPSASASSPYLAQQQPYSNTPSPHHTMTSTPSYPPSRRMSSATTSTSSTGNAAGHSAVSDIRRSTSSRSANSQLGYVALMRRQKATVWCDRSQPEDPRLRAQKLADKKRAYLEVHGAGAGGRAGTLGSGKIKHSKGGTDFSPSNLVSATVPVRLSANEVGDADEDAHSDYGFPHRRTGSGRSSLGSNHRYPSGYQRTPQGTVGSNSTPPSEKTDLPNVTEHPPAESTEEKKVKDDAATTYSFEAADEDNFGSVGEMAAPSAVTTAAEKARRADELRRRGSVDDRTSTMTNVRLFVANPDLSD</sequence>
<accession>A0A5N6IGD8</accession>
<gene>
    <name evidence="2" type="ORF">BDV37DRAFT_187997</name>
</gene>
<dbReference type="GeneID" id="43664298"/>
<feature type="compositionally biased region" description="Polar residues" evidence="1">
    <location>
        <begin position="64"/>
        <end position="79"/>
    </location>
</feature>
<name>A0A5N6IGD8_9EURO</name>
<evidence type="ECO:0000313" key="2">
    <source>
        <dbReference type="EMBL" id="KAE8401155.1"/>
    </source>
</evidence>
<organism evidence="2 3">
    <name type="scientific">Aspergillus pseudonomiae</name>
    <dbReference type="NCBI Taxonomy" id="1506151"/>
    <lineage>
        <taxon>Eukaryota</taxon>
        <taxon>Fungi</taxon>
        <taxon>Dikarya</taxon>
        <taxon>Ascomycota</taxon>
        <taxon>Pezizomycotina</taxon>
        <taxon>Eurotiomycetes</taxon>
        <taxon>Eurotiomycetidae</taxon>
        <taxon>Eurotiales</taxon>
        <taxon>Aspergillaceae</taxon>
        <taxon>Aspergillus</taxon>
        <taxon>Aspergillus subgen. Circumdati</taxon>
    </lineage>
</organism>
<dbReference type="OrthoDB" id="5385072at2759"/>
<protein>
    <submittedName>
        <fullName evidence="2">Uncharacterized protein</fullName>
    </submittedName>
</protein>
<feature type="compositionally biased region" description="Polar residues" evidence="1">
    <location>
        <begin position="46"/>
        <end position="56"/>
    </location>
</feature>